<dbReference type="InterPro" id="IPR046947">
    <property type="entry name" value="LytR-like"/>
</dbReference>
<proteinExistence type="predicted"/>
<comment type="function">
    <text evidence="2">May play the central regulatory role in sporulation. It may be an element of the effector pathway responsible for the activation of sporulation genes in response to nutritional stress. Spo0A may act in concert with spo0H (a sigma factor) to control the expression of some genes that are critical to the sporulation process.</text>
</comment>
<evidence type="ECO:0000256" key="2">
    <source>
        <dbReference type="ARBA" id="ARBA00024867"/>
    </source>
</evidence>
<dbReference type="Pfam" id="PF00072">
    <property type="entry name" value="Response_reg"/>
    <property type="match status" value="1"/>
</dbReference>
<organism evidence="6 7">
    <name type="scientific">Robinsoniella peoriensis</name>
    <dbReference type="NCBI Taxonomy" id="180332"/>
    <lineage>
        <taxon>Bacteria</taxon>
        <taxon>Bacillati</taxon>
        <taxon>Bacillota</taxon>
        <taxon>Clostridia</taxon>
        <taxon>Lachnospirales</taxon>
        <taxon>Lachnospiraceae</taxon>
        <taxon>Robinsoniella</taxon>
    </lineage>
</organism>
<dbReference type="GO" id="GO:0000156">
    <property type="term" value="F:phosphorelay response regulator activity"/>
    <property type="evidence" value="ECO:0007669"/>
    <property type="project" value="InterPro"/>
</dbReference>
<evidence type="ECO:0000259" key="4">
    <source>
        <dbReference type="PROSITE" id="PS50110"/>
    </source>
</evidence>
<dbReference type="SMART" id="SM00850">
    <property type="entry name" value="LytTR"/>
    <property type="match status" value="1"/>
</dbReference>
<dbReference type="Gene3D" id="3.40.50.2300">
    <property type="match status" value="1"/>
</dbReference>
<dbReference type="STRING" id="180332.GCA_000797495_05426"/>
<gene>
    <name evidence="6" type="primary">ypdB_3</name>
    <name evidence="6" type="ORF">DSM106044_01309</name>
</gene>
<dbReference type="GO" id="GO:0003677">
    <property type="term" value="F:DNA binding"/>
    <property type="evidence" value="ECO:0007669"/>
    <property type="project" value="InterPro"/>
</dbReference>
<dbReference type="PROSITE" id="PS50930">
    <property type="entry name" value="HTH_LYTTR"/>
    <property type="match status" value="1"/>
</dbReference>
<comment type="caution">
    <text evidence="6">The sequence shown here is derived from an EMBL/GenBank/DDBJ whole genome shotgun (WGS) entry which is preliminary data.</text>
</comment>
<dbReference type="Proteomes" id="UP000306509">
    <property type="component" value="Unassembled WGS sequence"/>
</dbReference>
<feature type="domain" description="Response regulatory" evidence="4">
    <location>
        <begin position="3"/>
        <end position="121"/>
    </location>
</feature>
<dbReference type="PANTHER" id="PTHR37299">
    <property type="entry name" value="TRANSCRIPTIONAL REGULATOR-RELATED"/>
    <property type="match status" value="1"/>
</dbReference>
<dbReference type="InterPro" id="IPR011006">
    <property type="entry name" value="CheY-like_superfamily"/>
</dbReference>
<evidence type="ECO:0000259" key="5">
    <source>
        <dbReference type="PROSITE" id="PS50930"/>
    </source>
</evidence>
<dbReference type="PANTHER" id="PTHR37299:SF1">
    <property type="entry name" value="STAGE 0 SPORULATION PROTEIN A HOMOLOG"/>
    <property type="match status" value="1"/>
</dbReference>
<feature type="modified residue" description="4-aspartylphosphate" evidence="3">
    <location>
        <position position="58"/>
    </location>
</feature>
<dbReference type="Pfam" id="PF04397">
    <property type="entry name" value="LytTR"/>
    <property type="match status" value="1"/>
</dbReference>
<dbReference type="SMART" id="SM00448">
    <property type="entry name" value="REC"/>
    <property type="match status" value="1"/>
</dbReference>
<sequence>MLHIVICDDQPIIAEKIKNIIVSQMADTNEDYQLTAKYNGNDLLAFVSENQADLIFLDIDMPDISGMEIASQLYQSGISNRIVFVTSHANLVFDTFKYHPFQFIRKEYMDTELPEVLNGFLDLNTDENQVLEITDADGIHLIPIKQIIFMEKIDRKIAIICNNDKTFQVWASLRDFETTYAKNGLCRIHNGIMVNLKYVSSIENDTVIMENEMELPMSRSRKKDVKQRFIAYMRGR</sequence>
<name>A0A4U8Q9W5_9FIRM</name>
<evidence type="ECO:0000313" key="7">
    <source>
        <dbReference type="Proteomes" id="UP000306509"/>
    </source>
</evidence>
<accession>A0A4U8Q9W5</accession>
<dbReference type="InterPro" id="IPR001789">
    <property type="entry name" value="Sig_transdc_resp-reg_receiver"/>
</dbReference>
<dbReference type="SUPFAM" id="SSF52172">
    <property type="entry name" value="CheY-like"/>
    <property type="match status" value="1"/>
</dbReference>
<evidence type="ECO:0000313" key="6">
    <source>
        <dbReference type="EMBL" id="TLD01800.1"/>
    </source>
</evidence>
<reference evidence="6 7" key="1">
    <citation type="journal article" date="2019" name="Anaerobe">
        <title>Detection of Robinsoniella peoriensis in multiple bone samples of a trauma patient.</title>
        <authorList>
            <person name="Schrottner P."/>
            <person name="Hartwich K."/>
            <person name="Bunk B."/>
            <person name="Schober I."/>
            <person name="Helbig S."/>
            <person name="Rudolph W.W."/>
            <person name="Gunzer F."/>
        </authorList>
    </citation>
    <scope>NUCLEOTIDE SEQUENCE [LARGE SCALE GENOMIC DNA]</scope>
    <source>
        <strain evidence="6 7">DSM 106044</strain>
    </source>
</reference>
<dbReference type="Gene3D" id="2.40.50.1020">
    <property type="entry name" value="LytTr DNA-binding domain"/>
    <property type="match status" value="1"/>
</dbReference>
<dbReference type="AlphaFoldDB" id="A0A4U8Q9W5"/>
<protein>
    <recommendedName>
        <fullName evidence="1">Stage 0 sporulation protein A homolog</fullName>
    </recommendedName>
</protein>
<dbReference type="InterPro" id="IPR007492">
    <property type="entry name" value="LytTR_DNA-bd_dom"/>
</dbReference>
<dbReference type="RefSeq" id="WP_138002074.1">
    <property type="nucleotide sequence ID" value="NZ_CAUSDN010000214.1"/>
</dbReference>
<evidence type="ECO:0000256" key="1">
    <source>
        <dbReference type="ARBA" id="ARBA00018672"/>
    </source>
</evidence>
<feature type="domain" description="HTH LytTR-type" evidence="5">
    <location>
        <begin position="131"/>
        <end position="231"/>
    </location>
</feature>
<evidence type="ECO:0000256" key="3">
    <source>
        <dbReference type="PROSITE-ProRule" id="PRU00169"/>
    </source>
</evidence>
<keyword evidence="7" id="KW-1185">Reference proteome</keyword>
<dbReference type="EMBL" id="QGQD01000026">
    <property type="protein sequence ID" value="TLD01800.1"/>
    <property type="molecule type" value="Genomic_DNA"/>
</dbReference>
<keyword evidence="3" id="KW-0597">Phosphoprotein</keyword>
<dbReference type="PROSITE" id="PS50110">
    <property type="entry name" value="RESPONSE_REGULATORY"/>
    <property type="match status" value="1"/>
</dbReference>